<protein>
    <submittedName>
        <fullName evidence="1">Nucleoporin Nup37</fullName>
    </submittedName>
</protein>
<accession>A0AAD5SJL8</accession>
<dbReference type="InterPro" id="IPR015943">
    <property type="entry name" value="WD40/YVTN_repeat-like_dom_sf"/>
</dbReference>
<sequence length="218" mass="24375">MRVNVGVGHIITLSSPGVYCGWNPHQPQLLIIAERNGTIRLHNSETYELLFTLFEPGSDIATSGVPRGLRAADWSWAEPNLFGAVIGNQWFVWDLKKMPIHRPDASGDAHERGPVSFRWALARSTGFAISVNGSGGALKMYTSIQNKDQCIAFQKFANAQTQDAAKFKFICARGICRNWEEVVKLEEWQKLASDNSMLQEVLWIAARNASFRIDPEVL</sequence>
<dbReference type="EMBL" id="JADGJD010000037">
    <property type="protein sequence ID" value="KAJ3056327.1"/>
    <property type="molecule type" value="Genomic_DNA"/>
</dbReference>
<reference evidence="1" key="1">
    <citation type="submission" date="2020-05" db="EMBL/GenBank/DDBJ databases">
        <title>Phylogenomic resolution of chytrid fungi.</title>
        <authorList>
            <person name="Stajich J.E."/>
            <person name="Amses K."/>
            <person name="Simmons R."/>
            <person name="Seto K."/>
            <person name="Myers J."/>
            <person name="Bonds A."/>
            <person name="Quandt C.A."/>
            <person name="Barry K."/>
            <person name="Liu P."/>
            <person name="Grigoriev I."/>
            <person name="Longcore J.E."/>
            <person name="James T.Y."/>
        </authorList>
    </citation>
    <scope>NUCLEOTIDE SEQUENCE</scope>
    <source>
        <strain evidence="1">JEL0318</strain>
    </source>
</reference>
<proteinExistence type="predicted"/>
<comment type="caution">
    <text evidence="1">The sequence shown here is derived from an EMBL/GenBank/DDBJ whole genome shotgun (WGS) entry which is preliminary data.</text>
</comment>
<dbReference type="GO" id="GO:0031080">
    <property type="term" value="C:nuclear pore outer ring"/>
    <property type="evidence" value="ECO:0007669"/>
    <property type="project" value="InterPro"/>
</dbReference>
<name>A0AAD5SJL8_9FUNG</name>
<dbReference type="InterPro" id="IPR037626">
    <property type="entry name" value="NUP37"/>
</dbReference>
<dbReference type="AlphaFoldDB" id="A0AAD5SJL8"/>
<dbReference type="InterPro" id="IPR036322">
    <property type="entry name" value="WD40_repeat_dom_sf"/>
</dbReference>
<evidence type="ECO:0000313" key="2">
    <source>
        <dbReference type="Proteomes" id="UP001212841"/>
    </source>
</evidence>
<dbReference type="PANTHER" id="PTHR22806">
    <property type="entry name" value="NUCLEOPORIN NUP37 P37 -RELATED"/>
    <property type="match status" value="1"/>
</dbReference>
<gene>
    <name evidence="1" type="primary">NUP37</name>
    <name evidence="1" type="ORF">HK097_007305</name>
</gene>
<dbReference type="Proteomes" id="UP001212841">
    <property type="component" value="Unassembled WGS sequence"/>
</dbReference>
<keyword evidence="2" id="KW-1185">Reference proteome</keyword>
<dbReference type="SUPFAM" id="SSF50978">
    <property type="entry name" value="WD40 repeat-like"/>
    <property type="match status" value="1"/>
</dbReference>
<dbReference type="Gene3D" id="2.130.10.10">
    <property type="entry name" value="YVTN repeat-like/Quinoprotein amine dehydrogenase"/>
    <property type="match status" value="1"/>
</dbReference>
<organism evidence="1 2">
    <name type="scientific">Rhizophlyctis rosea</name>
    <dbReference type="NCBI Taxonomy" id="64517"/>
    <lineage>
        <taxon>Eukaryota</taxon>
        <taxon>Fungi</taxon>
        <taxon>Fungi incertae sedis</taxon>
        <taxon>Chytridiomycota</taxon>
        <taxon>Chytridiomycota incertae sedis</taxon>
        <taxon>Chytridiomycetes</taxon>
        <taxon>Rhizophlyctidales</taxon>
        <taxon>Rhizophlyctidaceae</taxon>
        <taxon>Rhizophlyctis</taxon>
    </lineage>
</organism>
<evidence type="ECO:0000313" key="1">
    <source>
        <dbReference type="EMBL" id="KAJ3056327.1"/>
    </source>
</evidence>
<dbReference type="PANTHER" id="PTHR22806:SF0">
    <property type="entry name" value="NUCLEOPORIN NUP37"/>
    <property type="match status" value="1"/>
</dbReference>